<evidence type="ECO:0000313" key="3">
    <source>
        <dbReference type="Proteomes" id="UP001215151"/>
    </source>
</evidence>
<reference evidence="2" key="1">
    <citation type="submission" date="2022-11" db="EMBL/GenBank/DDBJ databases">
        <title>Genome Sequence of Cubamyces cubensis.</title>
        <authorList>
            <person name="Buettner E."/>
        </authorList>
    </citation>
    <scope>NUCLEOTIDE SEQUENCE</scope>
    <source>
        <strain evidence="2">MPL-01</strain>
    </source>
</reference>
<feature type="transmembrane region" description="Helical" evidence="1">
    <location>
        <begin position="69"/>
        <end position="97"/>
    </location>
</feature>
<proteinExistence type="predicted"/>
<evidence type="ECO:0000313" key="2">
    <source>
        <dbReference type="EMBL" id="KAJ8456513.1"/>
    </source>
</evidence>
<gene>
    <name evidence="2" type="ORF">ONZ51_g12082</name>
</gene>
<dbReference type="Proteomes" id="UP001215151">
    <property type="component" value="Unassembled WGS sequence"/>
</dbReference>
<dbReference type="AlphaFoldDB" id="A0AAD7THX7"/>
<sequence length="354" mass="38693">MGELDSHWVQYDEDTQLAGTSMQQEVASVLVSFFLESLLFGAFVVTYTQGTWRLLQVGYARSKPSRREWAISLASTLMFVLALVHLAITLQTILYGASSSGAESAELEDNRGLLPKLGVYITQTLIADAFMMYRVLIVWGGRRRVLVAPVILSAIGVATGYGSLIEGSILNFNGFPIPFCIATICTNVLCTALIMWRILKSSHESTVPMPISRRFALARRVVEAIVQSAAIYTVASASLLITYSTSQADGYLACLNIFPSLIGLVFSFIVLRLAKQLPTQGLDSTHRQMRRDSTGLHENDDCTLRLPMTRCSGVHLTPPLQIHLSPLRSSTDTLPVSARDPGNVVDVNKPLALG</sequence>
<keyword evidence="3" id="KW-1185">Reference proteome</keyword>
<dbReference type="EMBL" id="JAPEVG010000669">
    <property type="protein sequence ID" value="KAJ8456513.1"/>
    <property type="molecule type" value="Genomic_DNA"/>
</dbReference>
<evidence type="ECO:0000256" key="1">
    <source>
        <dbReference type="SAM" id="Phobius"/>
    </source>
</evidence>
<accession>A0AAD7THX7</accession>
<feature type="transmembrane region" description="Helical" evidence="1">
    <location>
        <begin position="26"/>
        <end position="48"/>
    </location>
</feature>
<feature type="transmembrane region" description="Helical" evidence="1">
    <location>
        <begin position="176"/>
        <end position="199"/>
    </location>
</feature>
<feature type="transmembrane region" description="Helical" evidence="1">
    <location>
        <begin position="117"/>
        <end position="139"/>
    </location>
</feature>
<protein>
    <submittedName>
        <fullName evidence="2">Uncharacterized protein</fullName>
    </submittedName>
</protein>
<name>A0AAD7THX7_9APHY</name>
<keyword evidence="1" id="KW-0812">Transmembrane</keyword>
<organism evidence="2 3">
    <name type="scientific">Trametes cubensis</name>
    <dbReference type="NCBI Taxonomy" id="1111947"/>
    <lineage>
        <taxon>Eukaryota</taxon>
        <taxon>Fungi</taxon>
        <taxon>Dikarya</taxon>
        <taxon>Basidiomycota</taxon>
        <taxon>Agaricomycotina</taxon>
        <taxon>Agaricomycetes</taxon>
        <taxon>Polyporales</taxon>
        <taxon>Polyporaceae</taxon>
        <taxon>Trametes</taxon>
    </lineage>
</organism>
<feature type="transmembrane region" description="Helical" evidence="1">
    <location>
        <begin position="146"/>
        <end position="164"/>
    </location>
</feature>
<feature type="transmembrane region" description="Helical" evidence="1">
    <location>
        <begin position="250"/>
        <end position="271"/>
    </location>
</feature>
<keyword evidence="1" id="KW-1133">Transmembrane helix</keyword>
<feature type="transmembrane region" description="Helical" evidence="1">
    <location>
        <begin position="220"/>
        <end position="244"/>
    </location>
</feature>
<comment type="caution">
    <text evidence="2">The sequence shown here is derived from an EMBL/GenBank/DDBJ whole genome shotgun (WGS) entry which is preliminary data.</text>
</comment>
<keyword evidence="1" id="KW-0472">Membrane</keyword>